<evidence type="ECO:0000256" key="1">
    <source>
        <dbReference type="SAM" id="Phobius"/>
    </source>
</evidence>
<keyword evidence="1" id="KW-0812">Transmembrane</keyword>
<keyword evidence="1" id="KW-0472">Membrane</keyword>
<evidence type="ECO:0000313" key="2">
    <source>
        <dbReference type="EMBL" id="KAG6430617.1"/>
    </source>
</evidence>
<name>A0A8X9A6F2_SALSN</name>
<keyword evidence="1" id="KW-1133">Transmembrane helix</keyword>
<dbReference type="AlphaFoldDB" id="A0A8X9A6F2"/>
<dbReference type="EMBL" id="PNBA02000003">
    <property type="protein sequence ID" value="KAG6430617.1"/>
    <property type="molecule type" value="Genomic_DNA"/>
</dbReference>
<proteinExistence type="predicted"/>
<reference evidence="2" key="2">
    <citation type="submission" date="2020-08" db="EMBL/GenBank/DDBJ databases">
        <title>Plant Genome Project.</title>
        <authorList>
            <person name="Zhang R.-G."/>
        </authorList>
    </citation>
    <scope>NUCLEOTIDE SEQUENCE</scope>
    <source>
        <strain evidence="2">Huo1</strain>
        <tissue evidence="2">Leaf</tissue>
    </source>
</reference>
<comment type="caution">
    <text evidence="2">The sequence shown here is derived from an EMBL/GenBank/DDBJ whole genome shotgun (WGS) entry which is preliminary data.</text>
</comment>
<sequence>MNALSKLSSPPLLSSLGGSQNGSLISMRNLIVHHPEMWYIAAATAAWSVVVRFFLWHVTEQPAGRAAPFWWCTSCYCSLAGCRCGVEMLLVGLAPFCPAFSYFSEREQGRLVPYGCVPFSFGRTDFQDLYRTRVARAEANSPTLVFYT</sequence>
<keyword evidence="3" id="KW-1185">Reference proteome</keyword>
<accession>A0A8X9A6F2</accession>
<evidence type="ECO:0000313" key="3">
    <source>
        <dbReference type="Proteomes" id="UP000298416"/>
    </source>
</evidence>
<feature type="transmembrane region" description="Helical" evidence="1">
    <location>
        <begin position="37"/>
        <end position="55"/>
    </location>
</feature>
<organism evidence="2">
    <name type="scientific">Salvia splendens</name>
    <name type="common">Scarlet sage</name>
    <dbReference type="NCBI Taxonomy" id="180675"/>
    <lineage>
        <taxon>Eukaryota</taxon>
        <taxon>Viridiplantae</taxon>
        <taxon>Streptophyta</taxon>
        <taxon>Embryophyta</taxon>
        <taxon>Tracheophyta</taxon>
        <taxon>Spermatophyta</taxon>
        <taxon>Magnoliopsida</taxon>
        <taxon>eudicotyledons</taxon>
        <taxon>Gunneridae</taxon>
        <taxon>Pentapetalae</taxon>
        <taxon>asterids</taxon>
        <taxon>lamiids</taxon>
        <taxon>Lamiales</taxon>
        <taxon>Lamiaceae</taxon>
        <taxon>Nepetoideae</taxon>
        <taxon>Mentheae</taxon>
        <taxon>Salviinae</taxon>
        <taxon>Salvia</taxon>
        <taxon>Salvia subgen. Calosphace</taxon>
        <taxon>core Calosphace</taxon>
    </lineage>
</organism>
<dbReference type="Proteomes" id="UP000298416">
    <property type="component" value="Unassembled WGS sequence"/>
</dbReference>
<reference evidence="2" key="1">
    <citation type="submission" date="2018-01" db="EMBL/GenBank/DDBJ databases">
        <authorList>
            <person name="Mao J.F."/>
        </authorList>
    </citation>
    <scope>NUCLEOTIDE SEQUENCE</scope>
    <source>
        <strain evidence="2">Huo1</strain>
        <tissue evidence="2">Leaf</tissue>
    </source>
</reference>
<gene>
    <name evidence="2" type="ORF">SASPL_108689</name>
</gene>
<protein>
    <submittedName>
        <fullName evidence="2">Uncharacterized protein</fullName>
    </submittedName>
</protein>